<feature type="compositionally biased region" description="Low complexity" evidence="1">
    <location>
        <begin position="59"/>
        <end position="73"/>
    </location>
</feature>
<organism evidence="2 3">
    <name type="scientific">Fusarium fujikuroi</name>
    <name type="common">Bakanae and foot rot disease fungus</name>
    <name type="synonym">Gibberella fujikuroi</name>
    <dbReference type="NCBI Taxonomy" id="5127"/>
    <lineage>
        <taxon>Eukaryota</taxon>
        <taxon>Fungi</taxon>
        <taxon>Dikarya</taxon>
        <taxon>Ascomycota</taxon>
        <taxon>Pezizomycotina</taxon>
        <taxon>Sordariomycetes</taxon>
        <taxon>Hypocreomycetidae</taxon>
        <taxon>Hypocreales</taxon>
        <taxon>Nectriaceae</taxon>
        <taxon>Fusarium</taxon>
        <taxon>Fusarium fujikuroi species complex</taxon>
    </lineage>
</organism>
<protein>
    <submittedName>
        <fullName evidence="2">Uncharacterized protein</fullName>
    </submittedName>
</protein>
<evidence type="ECO:0000313" key="2">
    <source>
        <dbReference type="EMBL" id="VTT61542.1"/>
    </source>
</evidence>
<comment type="caution">
    <text evidence="2">The sequence shown here is derived from an EMBL/GenBank/DDBJ whole genome shotgun (WGS) entry which is preliminary data.</text>
</comment>
<name>A0A2H3RD25_FUSFU</name>
<dbReference type="AlphaFoldDB" id="A0A2H3RD25"/>
<reference evidence="2" key="1">
    <citation type="submission" date="2019-05" db="EMBL/GenBank/DDBJ databases">
        <authorList>
            <person name="Piombo E."/>
        </authorList>
    </citation>
    <scope>NUCLEOTIDE SEQUENCE</scope>
    <source>
        <strain evidence="2">C2S</strain>
    </source>
</reference>
<dbReference type="Proteomes" id="UP000760494">
    <property type="component" value="Unassembled WGS sequence"/>
</dbReference>
<proteinExistence type="predicted"/>
<dbReference type="EMBL" id="CABFJX010000063">
    <property type="protein sequence ID" value="VTT61542.1"/>
    <property type="molecule type" value="Genomic_DNA"/>
</dbReference>
<evidence type="ECO:0000256" key="1">
    <source>
        <dbReference type="SAM" id="MobiDB-lite"/>
    </source>
</evidence>
<sequence>MATLAYPKDCPCCESTLHSLDDLKEHLRTRQSQVQALEDELFRVIERTEFSAPKAIPDTQTTDTTGTEYAETESLSEITQPPDGLSMPENDPRVESDSNHISNYSIDDSEKDFMHLLQNGSPQYIDAYRVSSEQRYFELRVAFKETTGQRTGQLVYHWIPEATIQEFDNAAVCTYWHARLGADGGPVGRPYDEVDPQVLKIIDYKDSSQREFWVQIVGDPIFHPDIIPSIEKWSEDPKEPEGKALFRYRPTYMTVAEVRDKWPRQYEHWTNGAKFQEDRKALQVVYGHRENPNHKRFEVSRLGFNWAVNAWSDERVVHNSHPFALITYFRSDPKVRTSENNTSLIPPRIFKIVRWRRGEDRQLLFTYQKIGESELEEDLEEGDLRAVEKLDKKMLGVYRKKNRL</sequence>
<gene>
    <name evidence="2" type="ORF">C2S_14597</name>
</gene>
<feature type="region of interest" description="Disordered" evidence="1">
    <location>
        <begin position="54"/>
        <end position="97"/>
    </location>
</feature>
<accession>A0A2H3RD25</accession>
<evidence type="ECO:0000313" key="3">
    <source>
        <dbReference type="Proteomes" id="UP000760494"/>
    </source>
</evidence>